<accession>A0AAF1AST3</accession>
<keyword evidence="10" id="KW-1185">Reference proteome</keyword>
<evidence type="ECO:0000256" key="2">
    <source>
        <dbReference type="ARBA" id="ARBA00010864"/>
    </source>
</evidence>
<comment type="subcellular location">
    <subcellularLocation>
        <location evidence="1">Membrane</location>
        <topology evidence="1">Multi-pass membrane protein</topology>
    </subcellularLocation>
</comment>
<dbReference type="InterPro" id="IPR003445">
    <property type="entry name" value="Cat_transpt"/>
</dbReference>
<keyword evidence="3" id="KW-0813">Transport</keyword>
<evidence type="ECO:0000256" key="1">
    <source>
        <dbReference type="ARBA" id="ARBA00004141"/>
    </source>
</evidence>
<dbReference type="EMBL" id="CP093345">
    <property type="protein sequence ID" value="WOG90990.1"/>
    <property type="molecule type" value="Genomic_DNA"/>
</dbReference>
<feature type="transmembrane region" description="Helical" evidence="8">
    <location>
        <begin position="364"/>
        <end position="384"/>
    </location>
</feature>
<evidence type="ECO:0000256" key="7">
    <source>
        <dbReference type="ARBA" id="ARBA00023136"/>
    </source>
</evidence>
<evidence type="ECO:0000256" key="5">
    <source>
        <dbReference type="ARBA" id="ARBA00022989"/>
    </source>
</evidence>
<evidence type="ECO:0000313" key="9">
    <source>
        <dbReference type="EMBL" id="WOG90990.1"/>
    </source>
</evidence>
<keyword evidence="4 8" id="KW-0812">Transmembrane</keyword>
<feature type="transmembrane region" description="Helical" evidence="8">
    <location>
        <begin position="312"/>
        <end position="330"/>
    </location>
</feature>
<sequence length="518" mass="58816">MIRTSAKKLQFLLERLCTRVLNTFKFFKYLLRSFFDHLMFLFLHYVPPFWTHLLYFTFFSVSAFLFFKSSSYSSRPRDIDLFFTAVSAISLSSMSTVEMEVFSHFQLLILTFLMLIGGEVFLSLVKLQISKFEKKHTFPVTSLSEYSASNPELGLTEQDMTNTFEKSAEDRLRISSINCLSYSIVAYLLATHMISSFMISFYMESVPSAKQVLTQKGIKVSLFSVFAAISSFANCGFLPTNESMMVFKKNTTLLLILIPQCLVGSTLYPFFLQLLLSFLNTVTKRPELEYISKHYNKLGYTNLMSRRKSCSIAATVVGFVMIQFVIFAAMEWNNKGLFEGLDSYEKMVAILFQVTNTRHTGESVFDISTISPAVLALFVAMMYLPPYASLLSVKNGEKSSTIVDATASRRTKRKYVQLSELAYLAIFTILICISERKSIKEDPLNFSVFNIIFEVISAYGNVGFTMGYSCGRRIKSDESCKDAYYGFAGRWSDSGKGILILVMLFGRLKSLFYKGSAP</sequence>
<feature type="transmembrane region" description="Helical" evidence="8">
    <location>
        <begin position="415"/>
        <end position="433"/>
    </location>
</feature>
<keyword evidence="7 8" id="KW-0472">Membrane</keyword>
<keyword evidence="5 8" id="KW-1133">Transmembrane helix</keyword>
<evidence type="ECO:0000256" key="6">
    <source>
        <dbReference type="ARBA" id="ARBA00023065"/>
    </source>
</evidence>
<evidence type="ECO:0000313" key="10">
    <source>
        <dbReference type="Proteomes" id="UP000077755"/>
    </source>
</evidence>
<evidence type="ECO:0000256" key="4">
    <source>
        <dbReference type="ARBA" id="ARBA00022692"/>
    </source>
</evidence>
<dbReference type="PANTHER" id="PTHR31064:SF30">
    <property type="entry name" value="HIGH-AFFINITY POTASSIUM TRANSPORT PROTEIN-RELATED"/>
    <property type="match status" value="1"/>
</dbReference>
<dbReference type="AlphaFoldDB" id="A0AAF1AST3"/>
<feature type="transmembrane region" description="Helical" evidence="8">
    <location>
        <begin position="179"/>
        <end position="202"/>
    </location>
</feature>
<dbReference type="InterPro" id="IPR051143">
    <property type="entry name" value="TrkH_K-transport"/>
</dbReference>
<name>A0AAF1AST3_DAUCS</name>
<comment type="similarity">
    <text evidence="2">Belongs to the TrkH potassium transport family. HKT (TC 2.A.38.3) subfamily.</text>
</comment>
<dbReference type="PANTHER" id="PTHR31064">
    <property type="entry name" value="POTASSIUM TRANSPORT PROTEIN DDB_G0292412-RELATED"/>
    <property type="match status" value="1"/>
</dbReference>
<proteinExistence type="inferred from homology"/>
<reference evidence="9" key="1">
    <citation type="journal article" date="2016" name="Nat. Genet.">
        <title>A high-quality carrot genome assembly provides new insights into carotenoid accumulation and asterid genome evolution.</title>
        <authorList>
            <person name="Iorizzo M."/>
            <person name="Ellison S."/>
            <person name="Senalik D."/>
            <person name="Zeng P."/>
            <person name="Satapoomin P."/>
            <person name="Huang J."/>
            <person name="Bowman M."/>
            <person name="Iovene M."/>
            <person name="Sanseverino W."/>
            <person name="Cavagnaro P."/>
            <person name="Yildiz M."/>
            <person name="Macko-Podgorni A."/>
            <person name="Moranska E."/>
            <person name="Grzebelus E."/>
            <person name="Grzebelus D."/>
            <person name="Ashrafi H."/>
            <person name="Zheng Z."/>
            <person name="Cheng S."/>
            <person name="Spooner D."/>
            <person name="Van Deynze A."/>
            <person name="Simon P."/>
        </authorList>
    </citation>
    <scope>NUCLEOTIDE SEQUENCE</scope>
    <source>
        <tissue evidence="9">Leaf</tissue>
    </source>
</reference>
<dbReference type="Pfam" id="PF02386">
    <property type="entry name" value="TrkH"/>
    <property type="match status" value="1"/>
</dbReference>
<organism evidence="9 10">
    <name type="scientific">Daucus carota subsp. sativus</name>
    <name type="common">Carrot</name>
    <dbReference type="NCBI Taxonomy" id="79200"/>
    <lineage>
        <taxon>Eukaryota</taxon>
        <taxon>Viridiplantae</taxon>
        <taxon>Streptophyta</taxon>
        <taxon>Embryophyta</taxon>
        <taxon>Tracheophyta</taxon>
        <taxon>Spermatophyta</taxon>
        <taxon>Magnoliopsida</taxon>
        <taxon>eudicotyledons</taxon>
        <taxon>Gunneridae</taxon>
        <taxon>Pentapetalae</taxon>
        <taxon>asterids</taxon>
        <taxon>campanulids</taxon>
        <taxon>Apiales</taxon>
        <taxon>Apiaceae</taxon>
        <taxon>Apioideae</taxon>
        <taxon>Scandiceae</taxon>
        <taxon>Daucinae</taxon>
        <taxon>Daucus</taxon>
        <taxon>Daucus sect. Daucus</taxon>
    </lineage>
</organism>
<feature type="transmembrane region" description="Helical" evidence="8">
    <location>
        <begin position="103"/>
        <end position="125"/>
    </location>
</feature>
<dbReference type="GO" id="GO:0030001">
    <property type="term" value="P:metal ion transport"/>
    <property type="evidence" value="ECO:0007669"/>
    <property type="project" value="UniProtKB-ARBA"/>
</dbReference>
<reference evidence="9" key="2">
    <citation type="submission" date="2022-03" db="EMBL/GenBank/DDBJ databases">
        <title>Draft title - Genomic analysis of global carrot germplasm unveils the trajectory of domestication and the origin of high carotenoid orange carrot.</title>
        <authorList>
            <person name="Iorizzo M."/>
            <person name="Ellison S."/>
            <person name="Senalik D."/>
            <person name="Macko-Podgorni A."/>
            <person name="Grzebelus D."/>
            <person name="Bostan H."/>
            <person name="Rolling W."/>
            <person name="Curaba J."/>
            <person name="Simon P."/>
        </authorList>
    </citation>
    <scope>NUCLEOTIDE SEQUENCE</scope>
    <source>
        <tissue evidence="9">Leaf</tissue>
    </source>
</reference>
<protein>
    <submittedName>
        <fullName evidence="9">Uncharacterized protein</fullName>
    </submittedName>
</protein>
<evidence type="ECO:0000256" key="3">
    <source>
        <dbReference type="ARBA" id="ARBA00022448"/>
    </source>
</evidence>
<gene>
    <name evidence="9" type="ORF">DCAR_0310238</name>
</gene>
<dbReference type="GO" id="GO:0008324">
    <property type="term" value="F:monoatomic cation transmembrane transporter activity"/>
    <property type="evidence" value="ECO:0007669"/>
    <property type="project" value="InterPro"/>
</dbReference>
<feature type="transmembrane region" description="Helical" evidence="8">
    <location>
        <begin position="252"/>
        <end position="271"/>
    </location>
</feature>
<keyword evidence="6" id="KW-0406">Ion transport</keyword>
<dbReference type="Proteomes" id="UP000077755">
    <property type="component" value="Chromosome 3"/>
</dbReference>
<evidence type="ECO:0000256" key="8">
    <source>
        <dbReference type="SAM" id="Phobius"/>
    </source>
</evidence>
<dbReference type="GO" id="GO:0005886">
    <property type="term" value="C:plasma membrane"/>
    <property type="evidence" value="ECO:0007669"/>
    <property type="project" value="TreeGrafter"/>
</dbReference>